<dbReference type="EMBL" id="QFGA01000002">
    <property type="protein sequence ID" value="TEB05644.1"/>
    <property type="molecule type" value="Genomic_DNA"/>
</dbReference>
<organism evidence="1 2">
    <name type="scientific">Pelotomaculum schinkii</name>
    <dbReference type="NCBI Taxonomy" id="78350"/>
    <lineage>
        <taxon>Bacteria</taxon>
        <taxon>Bacillati</taxon>
        <taxon>Bacillota</taxon>
        <taxon>Clostridia</taxon>
        <taxon>Eubacteriales</taxon>
        <taxon>Desulfotomaculaceae</taxon>
        <taxon>Pelotomaculum</taxon>
    </lineage>
</organism>
<dbReference type="AlphaFoldDB" id="A0A4Y7R9M3"/>
<dbReference type="RefSeq" id="WP_190258411.1">
    <property type="nucleotide sequence ID" value="NZ_QFGA01000002.1"/>
</dbReference>
<keyword evidence="2" id="KW-1185">Reference proteome</keyword>
<accession>A0A4Y7R9M3</accession>
<sequence>MDKKNMDLNNFADKDGLFKVKDLQVNIDINGNYTFRFHKTLPNQPSKIR</sequence>
<evidence type="ECO:0000313" key="2">
    <source>
        <dbReference type="Proteomes" id="UP000298324"/>
    </source>
</evidence>
<comment type="caution">
    <text evidence="1">The sequence shown here is derived from an EMBL/GenBank/DDBJ whole genome shotgun (WGS) entry which is preliminary data.</text>
</comment>
<dbReference type="Proteomes" id="UP000298324">
    <property type="component" value="Unassembled WGS sequence"/>
</dbReference>
<protein>
    <submittedName>
        <fullName evidence="1">Uncharacterized protein</fullName>
    </submittedName>
</protein>
<proteinExistence type="predicted"/>
<evidence type="ECO:0000313" key="1">
    <source>
        <dbReference type="EMBL" id="TEB05644.1"/>
    </source>
</evidence>
<reference evidence="1 2" key="1">
    <citation type="journal article" date="2018" name="Environ. Microbiol.">
        <title>Novel energy conservation strategies and behaviour of Pelotomaculum schinkii driving syntrophic propionate catabolism.</title>
        <authorList>
            <person name="Hidalgo-Ahumada C.A.P."/>
            <person name="Nobu M.K."/>
            <person name="Narihiro T."/>
            <person name="Tamaki H."/>
            <person name="Liu W.T."/>
            <person name="Kamagata Y."/>
            <person name="Stams A.J.M."/>
            <person name="Imachi H."/>
            <person name="Sousa D.Z."/>
        </authorList>
    </citation>
    <scope>NUCLEOTIDE SEQUENCE [LARGE SCALE GENOMIC DNA]</scope>
    <source>
        <strain evidence="1 2">HH</strain>
    </source>
</reference>
<gene>
    <name evidence="1" type="ORF">Psch_02685</name>
</gene>
<name>A0A4Y7R9M3_9FIRM</name>